<dbReference type="FunFam" id="2.10.25.10:FF:000173">
    <property type="entry name" value="Neurogenic locus notch protein 2"/>
    <property type="match status" value="1"/>
</dbReference>
<dbReference type="GO" id="GO:0016020">
    <property type="term" value="C:membrane"/>
    <property type="evidence" value="ECO:0007669"/>
    <property type="project" value="UniProtKB-ARBA"/>
</dbReference>
<dbReference type="PROSITE" id="PS01186">
    <property type="entry name" value="EGF_2"/>
    <property type="match status" value="9"/>
</dbReference>
<comment type="caution">
    <text evidence="10">The sequence shown here is derived from an EMBL/GenBank/DDBJ whole genome shotgun (WGS) entry which is preliminary data.</text>
</comment>
<keyword evidence="7" id="KW-0325">Glycoprotein</keyword>
<dbReference type="Proteomes" id="UP001221898">
    <property type="component" value="Unassembled WGS sequence"/>
</dbReference>
<feature type="disulfide bond" evidence="8">
    <location>
        <begin position="495"/>
        <end position="504"/>
    </location>
</feature>
<dbReference type="Pfam" id="PF12661">
    <property type="entry name" value="hEGF"/>
    <property type="match status" value="3"/>
</dbReference>
<dbReference type="SUPFAM" id="SSF57196">
    <property type="entry name" value="EGF/Laminin"/>
    <property type="match status" value="12"/>
</dbReference>
<dbReference type="Pfam" id="PF00008">
    <property type="entry name" value="EGF"/>
    <property type="match status" value="9"/>
</dbReference>
<feature type="domain" description="EGF-like" evidence="9">
    <location>
        <begin position="574"/>
        <end position="612"/>
    </location>
</feature>
<feature type="domain" description="EGF-like" evidence="9">
    <location>
        <begin position="422"/>
        <end position="460"/>
    </location>
</feature>
<dbReference type="GO" id="GO:0060218">
    <property type="term" value="P:hematopoietic stem cell differentiation"/>
    <property type="evidence" value="ECO:0007669"/>
    <property type="project" value="UniProtKB-ARBA"/>
</dbReference>
<keyword evidence="11" id="KW-1185">Reference proteome</keyword>
<keyword evidence="2" id="KW-0964">Secreted</keyword>
<feature type="domain" description="EGF-like" evidence="9">
    <location>
        <begin position="507"/>
        <end position="543"/>
    </location>
</feature>
<feature type="domain" description="EGF-like" evidence="9">
    <location>
        <begin position="236"/>
        <end position="272"/>
    </location>
</feature>
<evidence type="ECO:0000313" key="11">
    <source>
        <dbReference type="Proteomes" id="UP001221898"/>
    </source>
</evidence>
<organism evidence="10 11">
    <name type="scientific">Aldrovandia affinis</name>
    <dbReference type="NCBI Taxonomy" id="143900"/>
    <lineage>
        <taxon>Eukaryota</taxon>
        <taxon>Metazoa</taxon>
        <taxon>Chordata</taxon>
        <taxon>Craniata</taxon>
        <taxon>Vertebrata</taxon>
        <taxon>Euteleostomi</taxon>
        <taxon>Actinopterygii</taxon>
        <taxon>Neopterygii</taxon>
        <taxon>Teleostei</taxon>
        <taxon>Notacanthiformes</taxon>
        <taxon>Halosauridae</taxon>
        <taxon>Aldrovandia</taxon>
    </lineage>
</organism>
<evidence type="ECO:0000259" key="9">
    <source>
        <dbReference type="PROSITE" id="PS50026"/>
    </source>
</evidence>
<dbReference type="EMBL" id="JAINUG010000041">
    <property type="protein sequence ID" value="KAJ8406866.1"/>
    <property type="molecule type" value="Genomic_DNA"/>
</dbReference>
<evidence type="ECO:0000256" key="1">
    <source>
        <dbReference type="ARBA" id="ARBA00004613"/>
    </source>
</evidence>
<feature type="disulfide bond" evidence="8">
    <location>
        <begin position="678"/>
        <end position="687"/>
    </location>
</feature>
<dbReference type="AlphaFoldDB" id="A0AAD7SS92"/>
<name>A0AAD7SS92_9TELE</name>
<evidence type="ECO:0000256" key="4">
    <source>
        <dbReference type="ARBA" id="ARBA00022729"/>
    </source>
</evidence>
<keyword evidence="6 8" id="KW-1015">Disulfide bond</keyword>
<feature type="domain" description="EGF-like" evidence="9">
    <location>
        <begin position="311"/>
        <end position="347"/>
    </location>
</feature>
<dbReference type="GO" id="GO:0005509">
    <property type="term" value="F:calcium ion binding"/>
    <property type="evidence" value="ECO:0007669"/>
    <property type="project" value="InterPro"/>
</dbReference>
<feature type="disulfide bond" evidence="8">
    <location>
        <begin position="602"/>
        <end position="611"/>
    </location>
</feature>
<dbReference type="PROSITE" id="PS01187">
    <property type="entry name" value="EGF_CA"/>
    <property type="match status" value="2"/>
</dbReference>
<dbReference type="InterPro" id="IPR000152">
    <property type="entry name" value="EGF-type_Asp/Asn_hydroxyl_site"/>
</dbReference>
<dbReference type="Gene3D" id="2.10.25.10">
    <property type="entry name" value="Laminin"/>
    <property type="match status" value="13"/>
</dbReference>
<dbReference type="FunFam" id="2.10.25.10:FF:000045">
    <property type="entry name" value="Slit guidance ligand 2"/>
    <property type="match status" value="1"/>
</dbReference>
<evidence type="ECO:0000256" key="5">
    <source>
        <dbReference type="ARBA" id="ARBA00022737"/>
    </source>
</evidence>
<feature type="domain" description="EGF-like" evidence="9">
    <location>
        <begin position="614"/>
        <end position="650"/>
    </location>
</feature>
<dbReference type="InterPro" id="IPR018097">
    <property type="entry name" value="EGF_Ca-bd_CS"/>
</dbReference>
<feature type="disulfide bond" evidence="8">
    <location>
        <begin position="225"/>
        <end position="234"/>
    </location>
</feature>
<evidence type="ECO:0000256" key="3">
    <source>
        <dbReference type="ARBA" id="ARBA00022536"/>
    </source>
</evidence>
<keyword evidence="3 8" id="KW-0245">EGF-like domain</keyword>
<dbReference type="SMART" id="SM00181">
    <property type="entry name" value="EGF"/>
    <property type="match status" value="13"/>
</dbReference>
<dbReference type="GO" id="GO:0045597">
    <property type="term" value="P:positive regulation of cell differentiation"/>
    <property type="evidence" value="ECO:0007669"/>
    <property type="project" value="UniProtKB-ARBA"/>
</dbReference>
<feature type="domain" description="EGF-like" evidence="9">
    <location>
        <begin position="384"/>
        <end position="420"/>
    </location>
</feature>
<dbReference type="InterPro" id="IPR001881">
    <property type="entry name" value="EGF-like_Ca-bd_dom"/>
</dbReference>
<proteinExistence type="predicted"/>
<feature type="disulfide bond" evidence="8">
    <location>
        <begin position="640"/>
        <end position="649"/>
    </location>
</feature>
<protein>
    <recommendedName>
        <fullName evidence="9">EGF-like domain-containing protein</fullName>
    </recommendedName>
</protein>
<gene>
    <name evidence="10" type="ORF">AAFF_G00291420</name>
</gene>
<feature type="disulfide bond" evidence="8">
    <location>
        <begin position="299"/>
        <end position="308"/>
    </location>
</feature>
<keyword evidence="5" id="KW-0677">Repeat</keyword>
<feature type="disulfide bond" evidence="8">
    <location>
        <begin position="716"/>
        <end position="725"/>
    </location>
</feature>
<evidence type="ECO:0000313" key="10">
    <source>
        <dbReference type="EMBL" id="KAJ8406866.1"/>
    </source>
</evidence>
<accession>A0AAD7SS92</accession>
<feature type="disulfide bond" evidence="8">
    <location>
        <begin position="337"/>
        <end position="346"/>
    </location>
</feature>
<dbReference type="FunFam" id="2.10.25.10:FF:000012">
    <property type="entry name" value="Delta-like protein"/>
    <property type="match status" value="1"/>
</dbReference>
<dbReference type="CDD" id="cd00054">
    <property type="entry name" value="EGF_CA"/>
    <property type="match status" value="7"/>
</dbReference>
<feature type="disulfide bond" evidence="8">
    <location>
        <begin position="450"/>
        <end position="459"/>
    </location>
</feature>
<feature type="disulfide bond" evidence="8">
    <location>
        <begin position="206"/>
        <end position="223"/>
    </location>
</feature>
<evidence type="ECO:0000256" key="2">
    <source>
        <dbReference type="ARBA" id="ARBA00022525"/>
    </source>
</evidence>
<sequence length="758" mass="82651">MAWRILRTWRKMKIKAETVPERIGRRLPFHIPSLLLLLYLTNGVVNCQTACSRPGHAEWHPRPQSVHVRWSLAGGVCSDVAQCWGVPKDTAGGETSPFPQLCPLHLQLGDGLLLSPDWALIMHGIRLLNVSEEDFQNCTSGPPRDLSLQGNNANGTMEVDPRQLSAGTHYFSSFHQGSTQLCRVGLRLNVTVKRHLCRGATSEPLCSGRGACRSQVWDYAYRCRCHAPYSGQFCERVHACALKPCANGGTCVSTTLTYGCLCPSNFTGINCSEVIGNCDNGCLNGRCHQVTPNSFRCVCDPGSTGPICEEKITYCDSTPCKNGALCRDGLEAYVCECPGGFTGHDCEINCTSHVCQRQQACVAEENKDVCACTDGVSSVQCRDQRGPCGPGPCLNNGSCLSLGTDYHCRCPRGFTGKNCEEVSDYCKLLNISCLNEGLCLNRIGGYNCLCAPGWTGEACQHVENACLIYPDNCLHGATCMDTSHPGAGPQYTCTCLRGYTGEHCEMEVNECNSDPCQHNGTCADLVGRHSCTCPIGFLGENCEVDVDACVLPNATCPPESLCLDLPEEFRYTCRTPCPPHTQPCANGGRCFLDDVERYSCVCTPGWTGHTCLENIEDCVKHWCQNGATCVDEVGGYRCLCHRGFTGAYCEQDINYCIGNLCSVHGTCLDHHDNYTCHCMLGYEGRYCELEKDECRSYPCTNGATCVDVVGGYLCHCLSGFEGTTCAENVNYCWSRPCVNQGTCLDQINNYTCICPSGK</sequence>
<evidence type="ECO:0000256" key="7">
    <source>
        <dbReference type="ARBA" id="ARBA00023180"/>
    </source>
</evidence>
<evidence type="ECO:0000256" key="6">
    <source>
        <dbReference type="ARBA" id="ARBA00023157"/>
    </source>
</evidence>
<comment type="caution">
    <text evidence="8">Lacks conserved residue(s) required for the propagation of feature annotation.</text>
</comment>
<feature type="disulfide bond" evidence="8">
    <location>
        <begin position="533"/>
        <end position="542"/>
    </location>
</feature>
<feature type="domain" description="EGF-like" evidence="9">
    <location>
        <begin position="652"/>
        <end position="688"/>
    </location>
</feature>
<dbReference type="GO" id="GO:0007399">
    <property type="term" value="P:nervous system development"/>
    <property type="evidence" value="ECO:0007669"/>
    <property type="project" value="UniProtKB-ARBA"/>
</dbReference>
<dbReference type="PROSITE" id="PS00022">
    <property type="entry name" value="EGF_1"/>
    <property type="match status" value="12"/>
</dbReference>
<dbReference type="SMART" id="SM00179">
    <property type="entry name" value="EGF_CA"/>
    <property type="match status" value="12"/>
</dbReference>
<dbReference type="FunFam" id="2.10.25.10:FF:000321">
    <property type="entry name" value="Protein delta homolog 1"/>
    <property type="match status" value="1"/>
</dbReference>
<dbReference type="PANTHER" id="PTHR24049">
    <property type="entry name" value="CRUMBS FAMILY MEMBER"/>
    <property type="match status" value="1"/>
</dbReference>
<dbReference type="GO" id="GO:1901222">
    <property type="term" value="P:regulation of non-canonical NF-kappaB signal transduction"/>
    <property type="evidence" value="ECO:0007669"/>
    <property type="project" value="UniProtKB-ARBA"/>
</dbReference>
<dbReference type="PROSITE" id="PS00010">
    <property type="entry name" value="ASX_HYDROXYL"/>
    <property type="match status" value="6"/>
</dbReference>
<keyword evidence="4" id="KW-0732">Signal</keyword>
<feature type="disulfide bond" evidence="8">
    <location>
        <begin position="410"/>
        <end position="419"/>
    </location>
</feature>
<dbReference type="FunFam" id="2.10.25.10:FF:000143">
    <property type="entry name" value="Protein crumbs 1"/>
    <property type="match status" value="1"/>
</dbReference>
<dbReference type="PROSITE" id="PS50026">
    <property type="entry name" value="EGF_3"/>
    <property type="match status" value="13"/>
</dbReference>
<reference evidence="10" key="1">
    <citation type="journal article" date="2023" name="Science">
        <title>Genome structures resolve the early diversification of teleost fishes.</title>
        <authorList>
            <person name="Parey E."/>
            <person name="Louis A."/>
            <person name="Montfort J."/>
            <person name="Bouchez O."/>
            <person name="Roques C."/>
            <person name="Iampietro C."/>
            <person name="Lluch J."/>
            <person name="Castinel A."/>
            <person name="Donnadieu C."/>
            <person name="Desvignes T."/>
            <person name="Floi Bucao C."/>
            <person name="Jouanno E."/>
            <person name="Wen M."/>
            <person name="Mejri S."/>
            <person name="Dirks R."/>
            <person name="Jansen H."/>
            <person name="Henkel C."/>
            <person name="Chen W.J."/>
            <person name="Zahm M."/>
            <person name="Cabau C."/>
            <person name="Klopp C."/>
            <person name="Thompson A.W."/>
            <person name="Robinson-Rechavi M."/>
            <person name="Braasch I."/>
            <person name="Lecointre G."/>
            <person name="Bobe J."/>
            <person name="Postlethwait J.H."/>
            <person name="Berthelot C."/>
            <person name="Roest Crollius H."/>
            <person name="Guiguen Y."/>
        </authorList>
    </citation>
    <scope>NUCLEOTIDE SEQUENCE</scope>
    <source>
        <strain evidence="10">NC1722</strain>
    </source>
</reference>
<feature type="domain" description="EGF-like" evidence="9">
    <location>
        <begin position="274"/>
        <end position="309"/>
    </location>
</feature>
<dbReference type="InterPro" id="IPR013032">
    <property type="entry name" value="EGF-like_CS"/>
</dbReference>
<feature type="domain" description="EGF-like" evidence="9">
    <location>
        <begin position="690"/>
        <end position="726"/>
    </location>
</feature>
<comment type="subcellular location">
    <subcellularLocation>
        <location evidence="1">Secreted</location>
    </subcellularLocation>
</comment>
<feature type="disulfide bond" evidence="8">
    <location>
        <begin position="262"/>
        <end position="271"/>
    </location>
</feature>
<dbReference type="FunFam" id="2.10.25.10:FF:000472">
    <property type="entry name" value="Uncharacterized protein, isoform A"/>
    <property type="match status" value="2"/>
</dbReference>
<evidence type="ECO:0000256" key="8">
    <source>
        <dbReference type="PROSITE-ProRule" id="PRU00076"/>
    </source>
</evidence>
<dbReference type="InterPro" id="IPR051022">
    <property type="entry name" value="Notch_Cell-Fate_Det"/>
</dbReference>
<dbReference type="GO" id="GO:0005576">
    <property type="term" value="C:extracellular region"/>
    <property type="evidence" value="ECO:0007669"/>
    <property type="project" value="UniProtKB-SubCell"/>
</dbReference>
<feature type="domain" description="EGF-like" evidence="9">
    <location>
        <begin position="728"/>
        <end position="758"/>
    </location>
</feature>
<dbReference type="InterPro" id="IPR000742">
    <property type="entry name" value="EGF"/>
</dbReference>
<feature type="domain" description="EGF-like" evidence="9">
    <location>
        <begin position="462"/>
        <end position="505"/>
    </location>
</feature>
<feature type="domain" description="EGF-like" evidence="9">
    <location>
        <begin position="193"/>
        <end position="235"/>
    </location>
</feature>